<keyword evidence="2" id="KW-1185">Reference proteome</keyword>
<sequence length="390" mass="41867">MLTFATIQRAQNNDLAACTEVIRHSEERVMMLATKAANRMAPHGGAGFANYREEFAQVARVAVWEALSRFTDETVEAFERFSFTSIKTKLLDAVRAERNGGAGADENAVKTFAAMVEAAEGDVYAAMKMCQTLPPAGRRLSPDRADAARLAWPGAVSIDRPLGGSNSSSVMANSTLADFLPAVADEEPDGEIRPKVGHGAALEALRVLKRYCPIGLSRMTPGEFAANLPALVESLEDVVTLPRDPQTRRYVLDAMRVLRSAVSTATEGVLADDLRDVSDDRRAEGAERNHRVNAVLDSMGANQRIVLQHSFGIGGASDFGDGDETDRDGMTEALGMTWVNVKAHRTKGYKAFAKRYVAALKVAGEEIKAAVLEAAAAAKLTNQGRNGTGI</sequence>
<reference evidence="2" key="1">
    <citation type="submission" date="2019-10" db="EMBL/GenBank/DDBJ databases">
        <title>Antimicrobial potential of Antarctic Bacteria.</title>
        <authorList>
            <person name="Benaud N."/>
            <person name="Edwards R.J."/>
            <person name="Ferrari B.C."/>
        </authorList>
    </citation>
    <scope>NUCLEOTIDE SEQUENCE [LARGE SCALE GENOMIC DNA]</scope>
    <source>
        <strain evidence="2">NBSH44</strain>
    </source>
</reference>
<dbReference type="EMBL" id="CP045702">
    <property type="protein sequence ID" value="QNE74022.1"/>
    <property type="molecule type" value="Genomic_DNA"/>
</dbReference>
<name>A0A7G7BFA7_9ACTN</name>
<dbReference type="KEGG" id="sfiy:F0344_04855"/>
<proteinExistence type="predicted"/>
<accession>A0A7G7BFA7</accession>
<dbReference type="RefSeq" id="WP_185297587.1">
    <property type="nucleotide sequence ID" value="NZ_CP045702.1"/>
</dbReference>
<organism evidence="1 2">
    <name type="scientific">Streptomyces finlayi</name>
    <dbReference type="NCBI Taxonomy" id="67296"/>
    <lineage>
        <taxon>Bacteria</taxon>
        <taxon>Bacillati</taxon>
        <taxon>Actinomycetota</taxon>
        <taxon>Actinomycetes</taxon>
        <taxon>Kitasatosporales</taxon>
        <taxon>Streptomycetaceae</taxon>
        <taxon>Streptomyces</taxon>
    </lineage>
</organism>
<protein>
    <submittedName>
        <fullName evidence="1">Uncharacterized protein</fullName>
    </submittedName>
</protein>
<dbReference type="Proteomes" id="UP000515307">
    <property type="component" value="Chromosome"/>
</dbReference>
<gene>
    <name evidence="1" type="ORF">F0344_04855</name>
</gene>
<evidence type="ECO:0000313" key="1">
    <source>
        <dbReference type="EMBL" id="QNE74022.1"/>
    </source>
</evidence>
<evidence type="ECO:0000313" key="2">
    <source>
        <dbReference type="Proteomes" id="UP000515307"/>
    </source>
</evidence>
<dbReference type="AlphaFoldDB" id="A0A7G7BFA7"/>